<organism evidence="1 2">
    <name type="scientific">Tanacetum coccineum</name>
    <dbReference type="NCBI Taxonomy" id="301880"/>
    <lineage>
        <taxon>Eukaryota</taxon>
        <taxon>Viridiplantae</taxon>
        <taxon>Streptophyta</taxon>
        <taxon>Embryophyta</taxon>
        <taxon>Tracheophyta</taxon>
        <taxon>Spermatophyta</taxon>
        <taxon>Magnoliopsida</taxon>
        <taxon>eudicotyledons</taxon>
        <taxon>Gunneridae</taxon>
        <taxon>Pentapetalae</taxon>
        <taxon>asterids</taxon>
        <taxon>campanulids</taxon>
        <taxon>Asterales</taxon>
        <taxon>Asteraceae</taxon>
        <taxon>Asteroideae</taxon>
        <taxon>Anthemideae</taxon>
        <taxon>Anthemidinae</taxon>
        <taxon>Tanacetum</taxon>
    </lineage>
</organism>
<dbReference type="EMBL" id="BQNB010010212">
    <property type="protein sequence ID" value="GJS74196.1"/>
    <property type="molecule type" value="Genomic_DNA"/>
</dbReference>
<sequence length="218" mass="25108">MVQQDDLLVLCIGDVESVGVIKKTMEQFSSSSDLFPNMGKSTIFFGSVPLDVQHEILQVMPFQVGRLLMKYLGVPLFAKKLEVNDCKSPLCNGKAKVAWKLVCLLKEQGGLGKGFLWVKWVNVVKLKGTSIWDIEANYSDSCGWKKLLKRISIIKNHVYYSIRNGKNVSIWIDRWDIKGPLSEIIPRRVWYGERFMKKRNCFLNMELRMMILVMVLQD</sequence>
<evidence type="ECO:0000313" key="1">
    <source>
        <dbReference type="EMBL" id="GJS74196.1"/>
    </source>
</evidence>
<reference evidence="1" key="1">
    <citation type="journal article" date="2022" name="Int. J. Mol. Sci.">
        <title>Draft Genome of Tanacetum Coccineum: Genomic Comparison of Closely Related Tanacetum-Family Plants.</title>
        <authorList>
            <person name="Yamashiro T."/>
            <person name="Shiraishi A."/>
            <person name="Nakayama K."/>
            <person name="Satake H."/>
        </authorList>
    </citation>
    <scope>NUCLEOTIDE SEQUENCE</scope>
</reference>
<protein>
    <submittedName>
        <fullName evidence="1">Uncharacterized protein</fullName>
    </submittedName>
</protein>
<evidence type="ECO:0000313" key="2">
    <source>
        <dbReference type="Proteomes" id="UP001151760"/>
    </source>
</evidence>
<dbReference type="Proteomes" id="UP001151760">
    <property type="component" value="Unassembled WGS sequence"/>
</dbReference>
<comment type="caution">
    <text evidence="1">The sequence shown here is derived from an EMBL/GenBank/DDBJ whole genome shotgun (WGS) entry which is preliminary data.</text>
</comment>
<proteinExistence type="predicted"/>
<name>A0ABQ4YA58_9ASTR</name>
<dbReference type="PANTHER" id="PTHR33116">
    <property type="entry name" value="REVERSE TRANSCRIPTASE ZINC-BINDING DOMAIN-CONTAINING PROTEIN-RELATED-RELATED"/>
    <property type="match status" value="1"/>
</dbReference>
<dbReference type="PANTHER" id="PTHR33116:SF76">
    <property type="entry name" value="DUF4283 DOMAIN-CONTAINING PROTEIN"/>
    <property type="match status" value="1"/>
</dbReference>
<accession>A0ABQ4YA58</accession>
<gene>
    <name evidence="1" type="ORF">Tco_0707037</name>
</gene>
<reference evidence="1" key="2">
    <citation type="submission" date="2022-01" db="EMBL/GenBank/DDBJ databases">
        <authorList>
            <person name="Yamashiro T."/>
            <person name="Shiraishi A."/>
            <person name="Satake H."/>
            <person name="Nakayama K."/>
        </authorList>
    </citation>
    <scope>NUCLEOTIDE SEQUENCE</scope>
</reference>
<keyword evidence="2" id="KW-1185">Reference proteome</keyword>